<organism evidence="1 2">
    <name type="scientific">Lentinus tigrinus ALCF2SS1-6</name>
    <dbReference type="NCBI Taxonomy" id="1328759"/>
    <lineage>
        <taxon>Eukaryota</taxon>
        <taxon>Fungi</taxon>
        <taxon>Dikarya</taxon>
        <taxon>Basidiomycota</taxon>
        <taxon>Agaricomycotina</taxon>
        <taxon>Agaricomycetes</taxon>
        <taxon>Polyporales</taxon>
        <taxon>Polyporaceae</taxon>
        <taxon>Lentinus</taxon>
    </lineage>
</organism>
<evidence type="ECO:0000313" key="1">
    <source>
        <dbReference type="EMBL" id="RPD63771.1"/>
    </source>
</evidence>
<gene>
    <name evidence="1" type="ORF">L227DRAFT_650768</name>
</gene>
<accession>A0A5C2SJC9</accession>
<dbReference type="EMBL" id="ML122255">
    <property type="protein sequence ID" value="RPD63771.1"/>
    <property type="molecule type" value="Genomic_DNA"/>
</dbReference>
<dbReference type="AlphaFoldDB" id="A0A5C2SJC9"/>
<protein>
    <submittedName>
        <fullName evidence="1">Uncharacterized protein</fullName>
    </submittedName>
</protein>
<dbReference type="OrthoDB" id="10261040at2759"/>
<proteinExistence type="predicted"/>
<sequence length="217" mass="22636">MASSTLITSDHGTTVQVLSDKTPSSASADPAITNTLAALLGPKTKSGLDAGSAPFAIAPKNLGASTFGQSTASYLKELARSANAAAASVYCGSVLAGQTSEADEYGDVALFLGFDTDPRVDFGPGHERDVLHVLGLEYLLQDGHNPEHLDLSPSTSLPPTVNVPSEPADQMQRLIDELKLLKYAHAFYIPGRLAVYLLVGRSETVGWVGLVGVGVQT</sequence>
<keyword evidence="2" id="KW-1185">Reference proteome</keyword>
<dbReference type="Proteomes" id="UP000313359">
    <property type="component" value="Unassembled WGS sequence"/>
</dbReference>
<reference evidence="1" key="1">
    <citation type="journal article" date="2018" name="Genome Biol. Evol.">
        <title>Genomics and development of Lentinus tigrinus, a white-rot wood-decaying mushroom with dimorphic fruiting bodies.</title>
        <authorList>
            <person name="Wu B."/>
            <person name="Xu Z."/>
            <person name="Knudson A."/>
            <person name="Carlson A."/>
            <person name="Chen N."/>
            <person name="Kovaka S."/>
            <person name="LaButti K."/>
            <person name="Lipzen A."/>
            <person name="Pennachio C."/>
            <person name="Riley R."/>
            <person name="Schakwitz W."/>
            <person name="Umezawa K."/>
            <person name="Ohm R.A."/>
            <person name="Grigoriev I.V."/>
            <person name="Nagy L.G."/>
            <person name="Gibbons J."/>
            <person name="Hibbett D."/>
        </authorList>
    </citation>
    <scope>NUCLEOTIDE SEQUENCE [LARGE SCALE GENOMIC DNA]</scope>
    <source>
        <strain evidence="1">ALCF2SS1-6</strain>
    </source>
</reference>
<evidence type="ECO:0000313" key="2">
    <source>
        <dbReference type="Proteomes" id="UP000313359"/>
    </source>
</evidence>
<name>A0A5C2SJC9_9APHY</name>